<gene>
    <name evidence="1" type="ORF">Y958_24530</name>
</gene>
<keyword evidence="2" id="KW-1185">Reference proteome</keyword>
<accession>A0A248JZC7</accession>
<evidence type="ECO:0000313" key="2">
    <source>
        <dbReference type="Proteomes" id="UP000197153"/>
    </source>
</evidence>
<evidence type="ECO:0000313" key="1">
    <source>
        <dbReference type="EMBL" id="ASG24093.1"/>
    </source>
</evidence>
<sequence length="247" mass="26522">MSDHTPNHPSIAEVDLHAFLDGELPEDRARVVEAALLADPALAERLAGYEADKAMMKRLYSPLIDRPVPQHLVDLAQSAANGHAARPWADWRRLGAVAAVVLLLVGGGTYLAGRPAGGPAGDVVQMALAARDVPAAVPSDLAPYNAALSRVVALNIKVPDLTRAGYRLAGVKVEGQAATVAYRDADDRLFTIYLRHSDGTVRFDQFKRDKLRVCIWQDDQLSMVMAGEMSAAVMQKLASMAYVGLTA</sequence>
<proteinExistence type="predicted"/>
<name>A0A248JZC7_9PROT</name>
<dbReference type="KEGG" id="nao:Y958_24530"/>
<reference evidence="1 2" key="1">
    <citation type="submission" date="2017-06" db="EMBL/GenBank/DDBJ databases">
        <title>Complete genome sequence of Nitrospirillum amazonense strain CBAmC, an endophytic nitrogen-fixing and plant growth-promoting bacterium, isolated from sugarcane.</title>
        <authorList>
            <person name="Schwab S."/>
            <person name="dos Santos Teixeira K.R."/>
            <person name="Simoes Araujo J.L."/>
            <person name="Soares Vidal M."/>
            <person name="Borges de Freitas H.R."/>
            <person name="Rivello Crivelaro A.L."/>
            <person name="Bueno de Camargo Nunes A."/>
            <person name="dos Santos C.M."/>
            <person name="Palmeira da Silva Rosa D."/>
            <person name="da Silva Padilha D."/>
            <person name="da Silva E."/>
            <person name="Araujo Terra L."/>
            <person name="Soares Mendes V."/>
            <person name="Farinelli L."/>
            <person name="Magalhaes Cruz L."/>
            <person name="Baldani J.I."/>
        </authorList>
    </citation>
    <scope>NUCLEOTIDE SEQUENCE [LARGE SCALE GENOMIC DNA]</scope>
    <source>
        <strain evidence="1 2">CBAmC</strain>
    </source>
</reference>
<dbReference type="Proteomes" id="UP000197153">
    <property type="component" value="Chromosome 3"/>
</dbReference>
<dbReference type="RefSeq" id="WP_088874538.1">
    <property type="nucleotide sequence ID" value="NZ_CP022112.1"/>
</dbReference>
<protein>
    <recommendedName>
        <fullName evidence="3">Anti-sigma factor</fullName>
    </recommendedName>
</protein>
<organism evidence="1 2">
    <name type="scientific">Nitrospirillum viridazoti CBAmc</name>
    <dbReference type="NCBI Taxonomy" id="1441467"/>
    <lineage>
        <taxon>Bacteria</taxon>
        <taxon>Pseudomonadati</taxon>
        <taxon>Pseudomonadota</taxon>
        <taxon>Alphaproteobacteria</taxon>
        <taxon>Rhodospirillales</taxon>
        <taxon>Azospirillaceae</taxon>
        <taxon>Nitrospirillum</taxon>
        <taxon>Nitrospirillum viridazoti</taxon>
    </lineage>
</organism>
<evidence type="ECO:0008006" key="3">
    <source>
        <dbReference type="Google" id="ProtNLM"/>
    </source>
</evidence>
<dbReference type="EMBL" id="CP022112">
    <property type="protein sequence ID" value="ASG24093.1"/>
    <property type="molecule type" value="Genomic_DNA"/>
</dbReference>
<dbReference type="AlphaFoldDB" id="A0A248JZC7"/>